<sequence length="149" mass="16996">MEQELTKSTRSRISVKEAIQQAKNWRDFIFSHVDSALSAKIPKAVYISRTDIQDLYKEMEGDPNLVGVRAYFTLKYPWTRKQKNHLKFVLVPVKNVPGYSHGKDILTVSPIKGDGDGDSDLYDFTKPCPDYCDTKSEMFGPSIYLPEAE</sequence>
<keyword evidence="2" id="KW-1185">Reference proteome</keyword>
<dbReference type="Proteomes" id="UP001139450">
    <property type="component" value="Unassembled WGS sequence"/>
</dbReference>
<organism evidence="1 2">
    <name type="scientific">Mucilaginibacter straminoryzae</name>
    <dbReference type="NCBI Taxonomy" id="2932774"/>
    <lineage>
        <taxon>Bacteria</taxon>
        <taxon>Pseudomonadati</taxon>
        <taxon>Bacteroidota</taxon>
        <taxon>Sphingobacteriia</taxon>
        <taxon>Sphingobacteriales</taxon>
        <taxon>Sphingobacteriaceae</taxon>
        <taxon>Mucilaginibacter</taxon>
    </lineage>
</organism>
<accession>A0A9X1X984</accession>
<evidence type="ECO:0000313" key="1">
    <source>
        <dbReference type="EMBL" id="MCJ8210724.1"/>
    </source>
</evidence>
<dbReference type="AlphaFoldDB" id="A0A9X1X984"/>
<evidence type="ECO:0000313" key="2">
    <source>
        <dbReference type="Proteomes" id="UP001139450"/>
    </source>
</evidence>
<reference evidence="1" key="1">
    <citation type="submission" date="2022-04" db="EMBL/GenBank/DDBJ databases">
        <title>Mucilaginibacter sp. RS28 isolated from freshwater.</title>
        <authorList>
            <person name="Ko S.-R."/>
        </authorList>
    </citation>
    <scope>NUCLEOTIDE SEQUENCE</scope>
    <source>
        <strain evidence="1">RS28</strain>
    </source>
</reference>
<gene>
    <name evidence="1" type="ORF">MUY27_13485</name>
</gene>
<dbReference type="EMBL" id="JALJEJ010000006">
    <property type="protein sequence ID" value="MCJ8210724.1"/>
    <property type="molecule type" value="Genomic_DNA"/>
</dbReference>
<dbReference type="RefSeq" id="WP_245130566.1">
    <property type="nucleotide sequence ID" value="NZ_JALJEJ010000006.1"/>
</dbReference>
<protein>
    <submittedName>
        <fullName evidence="1">Uncharacterized protein</fullName>
    </submittedName>
</protein>
<name>A0A9X1X984_9SPHI</name>
<proteinExistence type="predicted"/>
<comment type="caution">
    <text evidence="1">The sequence shown here is derived from an EMBL/GenBank/DDBJ whole genome shotgun (WGS) entry which is preliminary data.</text>
</comment>